<organism evidence="2 3">
    <name type="scientific">Acidisoma silvae</name>
    <dbReference type="NCBI Taxonomy" id="2802396"/>
    <lineage>
        <taxon>Bacteria</taxon>
        <taxon>Pseudomonadati</taxon>
        <taxon>Pseudomonadota</taxon>
        <taxon>Alphaproteobacteria</taxon>
        <taxon>Acetobacterales</taxon>
        <taxon>Acidocellaceae</taxon>
        <taxon>Acidisoma</taxon>
    </lineage>
</organism>
<dbReference type="Proteomes" id="UP000708298">
    <property type="component" value="Unassembled WGS sequence"/>
</dbReference>
<sequence>MLRYYEEVAVVIPQPGTEARGANELRTLYGSFMKPGTTAKQIKTHVTEADGIALFTSRWSLTIGDEPPQEFIATTVFRRQSDGGWKALIDNARGPLVLD</sequence>
<evidence type="ECO:0000313" key="3">
    <source>
        <dbReference type="Proteomes" id="UP000708298"/>
    </source>
</evidence>
<dbReference type="AlphaFoldDB" id="A0A963YW99"/>
<evidence type="ECO:0000313" key="2">
    <source>
        <dbReference type="EMBL" id="MCB8877460.1"/>
    </source>
</evidence>
<protein>
    <submittedName>
        <fullName evidence="2">Nuclear transport factor 2 family protein</fullName>
    </submittedName>
</protein>
<keyword evidence="3" id="KW-1185">Reference proteome</keyword>
<dbReference type="Pfam" id="PF13474">
    <property type="entry name" value="SnoaL_3"/>
    <property type="match status" value="1"/>
</dbReference>
<dbReference type="InterPro" id="IPR037401">
    <property type="entry name" value="SnoaL-like"/>
</dbReference>
<name>A0A963YW99_9PROT</name>
<reference evidence="2" key="1">
    <citation type="journal article" date="2021" name="Microorganisms">
        <title>Acidisoma silvae sp. nov. and Acidisomacellulosilytica sp. nov., Two Acidophilic Bacteria Isolated from Decaying Wood, Hydrolyzing Cellulose and Producing Poly-3-hydroxybutyrate.</title>
        <authorList>
            <person name="Mieszkin S."/>
            <person name="Pouder E."/>
            <person name="Uroz S."/>
            <person name="Simon-Colin C."/>
            <person name="Alain K."/>
        </authorList>
    </citation>
    <scope>NUCLEOTIDE SEQUENCE</scope>
    <source>
        <strain evidence="2">HW T2.11</strain>
    </source>
</reference>
<accession>A0A963YW99</accession>
<reference evidence="2" key="2">
    <citation type="submission" date="2021-01" db="EMBL/GenBank/DDBJ databases">
        <authorList>
            <person name="Mieszkin S."/>
            <person name="Pouder E."/>
            <person name="Alain K."/>
        </authorList>
    </citation>
    <scope>NUCLEOTIDE SEQUENCE</scope>
    <source>
        <strain evidence="2">HW T2.11</strain>
    </source>
</reference>
<dbReference type="EMBL" id="JAESVB010000013">
    <property type="protein sequence ID" value="MCB8877460.1"/>
    <property type="molecule type" value="Genomic_DNA"/>
</dbReference>
<evidence type="ECO:0000259" key="1">
    <source>
        <dbReference type="Pfam" id="PF13474"/>
    </source>
</evidence>
<dbReference type="InterPro" id="IPR032710">
    <property type="entry name" value="NTF2-like_dom_sf"/>
</dbReference>
<dbReference type="Gene3D" id="3.10.450.50">
    <property type="match status" value="1"/>
</dbReference>
<gene>
    <name evidence="2" type="ORF">ASILVAE211_19860</name>
</gene>
<feature type="domain" description="SnoaL-like" evidence="1">
    <location>
        <begin position="7"/>
        <end position="86"/>
    </location>
</feature>
<dbReference type="SUPFAM" id="SSF54427">
    <property type="entry name" value="NTF2-like"/>
    <property type="match status" value="1"/>
</dbReference>
<comment type="caution">
    <text evidence="2">The sequence shown here is derived from an EMBL/GenBank/DDBJ whole genome shotgun (WGS) entry which is preliminary data.</text>
</comment>
<proteinExistence type="predicted"/>